<dbReference type="InterPro" id="IPR034762">
    <property type="entry name" value="Lys-tRNA-ligase_II_bac/euk"/>
</dbReference>
<keyword evidence="5" id="KW-0547">Nucleotide-binding</keyword>
<evidence type="ECO:0000256" key="8">
    <source>
        <dbReference type="ARBA" id="ARBA00023146"/>
    </source>
</evidence>
<sequence length="524" mass="59579">MAEVTVDKLSKNELKRRLKAEQKAKEKSEKEKVIQETQVSKKKPEQAEEISSNEFFRLRTQAVSQLKETDQHPYPHKFHVSISLEEFIEKYSHLKDGEIFEATEESVAGRVHAIRESSAKLIFYDLRGEGMKIQVMANAKLYSSETAFEVDTDKLRRGDIIGCVGNPGKTKKGELSIIPKKMKLLSPCLHMLPHLHFGLKDKETRFRQRYLDLILNEKVRQKFHVRAQVISYIRRFLDGLGFLEVETPMMNMIAGGATAKPFVTHHNELNMDLYMRIAPELYHKVRMVKSIYGTYKVLYHPDGPEGEGVEIDFTPPFKRMAMFPSLEGVLNVKMPAPDKLGTPEAAKFLSDLCEKHGVECPPPRTAARLLDKLVGEFLEEKCISPTFICDHPQVMSPLAKWHRSIPGLTERFELFVMKKEVCNAYTELNDPAVQRERFEQQAKDKAAGDDEAQLVDENFCTALEYGLPPTAGWGLGVDRLTMFLTDSNNIKEVLFFPAMKPDDPNKHKEEDGAAVNGVPNGVEK</sequence>
<dbReference type="InterPro" id="IPR044136">
    <property type="entry name" value="Lys-tRNA-ligase_II_N"/>
</dbReference>
<dbReference type="GO" id="GO:0004824">
    <property type="term" value="F:lysine-tRNA ligase activity"/>
    <property type="evidence" value="ECO:0007669"/>
    <property type="project" value="UniProtKB-EC"/>
</dbReference>
<dbReference type="Pfam" id="PF01336">
    <property type="entry name" value="tRNA_anti-codon"/>
    <property type="match status" value="1"/>
</dbReference>
<keyword evidence="7" id="KW-0648">Protein biosynthesis</keyword>
<dbReference type="GO" id="GO:0017101">
    <property type="term" value="C:aminoacyl-tRNA synthetase multienzyme complex"/>
    <property type="evidence" value="ECO:0007669"/>
    <property type="project" value="TreeGrafter"/>
</dbReference>
<evidence type="ECO:0000256" key="4">
    <source>
        <dbReference type="ARBA" id="ARBA00022598"/>
    </source>
</evidence>
<dbReference type="PIRSF" id="PIRSF039101">
    <property type="entry name" value="LysRS2"/>
    <property type="match status" value="1"/>
</dbReference>
<dbReference type="InterPro" id="IPR004365">
    <property type="entry name" value="NA-bd_OB_tRNA"/>
</dbReference>
<protein>
    <recommendedName>
        <fullName evidence="3">Lysine--tRNA ligase</fullName>
        <ecNumber evidence="2">6.1.1.6</ecNumber>
    </recommendedName>
    <alternativeName>
        <fullName evidence="9">Lysyl-tRNA synthetase</fullName>
    </alternativeName>
</protein>
<reference evidence="13" key="1">
    <citation type="submission" date="2020-11" db="EMBL/GenBank/DDBJ databases">
        <authorList>
            <person name="Tran Van P."/>
        </authorList>
    </citation>
    <scope>NUCLEOTIDE SEQUENCE</scope>
</reference>
<dbReference type="PANTHER" id="PTHR42918:SF9">
    <property type="entry name" value="LYSINE--TRNA LIGASE"/>
    <property type="match status" value="1"/>
</dbReference>
<dbReference type="InterPro" id="IPR006195">
    <property type="entry name" value="aa-tRNA-synth_II"/>
</dbReference>
<name>A0A7R9PMW7_TIMGE</name>
<dbReference type="InterPro" id="IPR004364">
    <property type="entry name" value="Aa-tRNA-synt_II"/>
</dbReference>
<comment type="similarity">
    <text evidence="1">Belongs to the class-II aminoacyl-tRNA synthetase family.</text>
</comment>
<organism evidence="13">
    <name type="scientific">Timema genevievae</name>
    <name type="common">Walking stick</name>
    <dbReference type="NCBI Taxonomy" id="629358"/>
    <lineage>
        <taxon>Eukaryota</taxon>
        <taxon>Metazoa</taxon>
        <taxon>Ecdysozoa</taxon>
        <taxon>Arthropoda</taxon>
        <taxon>Hexapoda</taxon>
        <taxon>Insecta</taxon>
        <taxon>Pterygota</taxon>
        <taxon>Neoptera</taxon>
        <taxon>Polyneoptera</taxon>
        <taxon>Phasmatodea</taxon>
        <taxon>Timematodea</taxon>
        <taxon>Timematoidea</taxon>
        <taxon>Timematidae</taxon>
        <taxon>Timema</taxon>
    </lineage>
</organism>
<evidence type="ECO:0000256" key="2">
    <source>
        <dbReference type="ARBA" id="ARBA00013166"/>
    </source>
</evidence>
<proteinExistence type="inferred from homology"/>
<dbReference type="SUPFAM" id="SSF55681">
    <property type="entry name" value="Class II aaRS and biotin synthetases"/>
    <property type="match status" value="1"/>
</dbReference>
<dbReference type="PROSITE" id="PS50862">
    <property type="entry name" value="AA_TRNA_LIGASE_II"/>
    <property type="match status" value="1"/>
</dbReference>
<dbReference type="Gene3D" id="3.30.930.10">
    <property type="entry name" value="Bira Bifunctional Protein, Domain 2"/>
    <property type="match status" value="2"/>
</dbReference>
<dbReference type="PRINTS" id="PR00982">
    <property type="entry name" value="TRNASYNTHLYS"/>
</dbReference>
<accession>A0A7R9PMW7</accession>
<feature type="region of interest" description="Disordered" evidence="11">
    <location>
        <begin position="19"/>
        <end position="48"/>
    </location>
</feature>
<evidence type="ECO:0000256" key="9">
    <source>
        <dbReference type="ARBA" id="ARBA00030563"/>
    </source>
</evidence>
<dbReference type="GO" id="GO:0005829">
    <property type="term" value="C:cytosol"/>
    <property type="evidence" value="ECO:0007669"/>
    <property type="project" value="TreeGrafter"/>
</dbReference>
<evidence type="ECO:0000256" key="5">
    <source>
        <dbReference type="ARBA" id="ARBA00022741"/>
    </source>
</evidence>
<dbReference type="Pfam" id="PF00152">
    <property type="entry name" value="tRNA-synt_2"/>
    <property type="match status" value="2"/>
</dbReference>
<feature type="domain" description="Aminoacyl-transfer RNA synthetases class-II family profile" evidence="12">
    <location>
        <begin position="223"/>
        <end position="501"/>
    </location>
</feature>
<dbReference type="PANTHER" id="PTHR42918">
    <property type="entry name" value="LYSYL-TRNA SYNTHETASE"/>
    <property type="match status" value="1"/>
</dbReference>
<dbReference type="InterPro" id="IPR045864">
    <property type="entry name" value="aa-tRNA-synth_II/BPL/LPL"/>
</dbReference>
<evidence type="ECO:0000256" key="1">
    <source>
        <dbReference type="ARBA" id="ARBA00008226"/>
    </source>
</evidence>
<dbReference type="FunFam" id="2.40.50.140:FF:000050">
    <property type="entry name" value="Lysine--tRNA ligase"/>
    <property type="match status" value="1"/>
</dbReference>
<gene>
    <name evidence="13" type="ORF">TGEB3V08_LOCUS6932</name>
</gene>
<dbReference type="GO" id="GO:0005739">
    <property type="term" value="C:mitochondrion"/>
    <property type="evidence" value="ECO:0007669"/>
    <property type="project" value="TreeGrafter"/>
</dbReference>
<evidence type="ECO:0000256" key="7">
    <source>
        <dbReference type="ARBA" id="ARBA00022917"/>
    </source>
</evidence>
<dbReference type="EC" id="6.1.1.6" evidence="2"/>
<dbReference type="EMBL" id="OE841954">
    <property type="protein sequence ID" value="CAD7597992.1"/>
    <property type="molecule type" value="Genomic_DNA"/>
</dbReference>
<dbReference type="InterPro" id="IPR018149">
    <property type="entry name" value="Lys-tRNA-synth_II_C"/>
</dbReference>
<evidence type="ECO:0000259" key="12">
    <source>
        <dbReference type="PROSITE" id="PS50862"/>
    </source>
</evidence>
<keyword evidence="8" id="KW-0030">Aminoacyl-tRNA synthetase</keyword>
<dbReference type="InterPro" id="IPR012340">
    <property type="entry name" value="NA-bd_OB-fold"/>
</dbReference>
<evidence type="ECO:0000256" key="6">
    <source>
        <dbReference type="ARBA" id="ARBA00022840"/>
    </source>
</evidence>
<evidence type="ECO:0000313" key="13">
    <source>
        <dbReference type="EMBL" id="CAD7597992.1"/>
    </source>
</evidence>
<dbReference type="Gene3D" id="2.40.50.140">
    <property type="entry name" value="Nucleic acid-binding proteins"/>
    <property type="match status" value="1"/>
</dbReference>
<evidence type="ECO:0000256" key="3">
    <source>
        <dbReference type="ARBA" id="ARBA00015745"/>
    </source>
</evidence>
<dbReference type="GO" id="GO:0000049">
    <property type="term" value="F:tRNA binding"/>
    <property type="evidence" value="ECO:0007669"/>
    <property type="project" value="TreeGrafter"/>
</dbReference>
<feature type="compositionally biased region" description="Basic and acidic residues" evidence="11">
    <location>
        <begin position="19"/>
        <end position="34"/>
    </location>
</feature>
<dbReference type="CDD" id="cd00775">
    <property type="entry name" value="LysRS_core"/>
    <property type="match status" value="1"/>
</dbReference>
<keyword evidence="6" id="KW-0067">ATP-binding</keyword>
<feature type="region of interest" description="Disordered" evidence="11">
    <location>
        <begin position="500"/>
        <end position="524"/>
    </location>
</feature>
<dbReference type="AlphaFoldDB" id="A0A7R9PMW7"/>
<comment type="catalytic activity">
    <reaction evidence="10">
        <text>tRNA(Lys) + L-lysine + ATP = L-lysyl-tRNA(Lys) + AMP + diphosphate</text>
        <dbReference type="Rhea" id="RHEA:20792"/>
        <dbReference type="Rhea" id="RHEA-COMP:9696"/>
        <dbReference type="Rhea" id="RHEA-COMP:9697"/>
        <dbReference type="ChEBI" id="CHEBI:30616"/>
        <dbReference type="ChEBI" id="CHEBI:32551"/>
        <dbReference type="ChEBI" id="CHEBI:33019"/>
        <dbReference type="ChEBI" id="CHEBI:78442"/>
        <dbReference type="ChEBI" id="CHEBI:78529"/>
        <dbReference type="ChEBI" id="CHEBI:456215"/>
        <dbReference type="EC" id="6.1.1.6"/>
    </reaction>
</comment>
<evidence type="ECO:0000256" key="11">
    <source>
        <dbReference type="SAM" id="MobiDB-lite"/>
    </source>
</evidence>
<dbReference type="GO" id="GO:0006430">
    <property type="term" value="P:lysyl-tRNA aminoacylation"/>
    <property type="evidence" value="ECO:0007669"/>
    <property type="project" value="InterPro"/>
</dbReference>
<dbReference type="CDD" id="cd04322">
    <property type="entry name" value="LysRS_N"/>
    <property type="match status" value="1"/>
</dbReference>
<keyword evidence="4" id="KW-0436">Ligase</keyword>
<dbReference type="GO" id="GO:0005524">
    <property type="term" value="F:ATP binding"/>
    <property type="evidence" value="ECO:0007669"/>
    <property type="project" value="UniProtKB-KW"/>
</dbReference>
<evidence type="ECO:0000256" key="10">
    <source>
        <dbReference type="ARBA" id="ARBA00048573"/>
    </source>
</evidence>
<dbReference type="SUPFAM" id="SSF50249">
    <property type="entry name" value="Nucleic acid-binding proteins"/>
    <property type="match status" value="1"/>
</dbReference>
<feature type="compositionally biased region" description="Basic and acidic residues" evidence="11">
    <location>
        <begin position="500"/>
        <end position="511"/>
    </location>
</feature>